<dbReference type="Proteomes" id="UP001150924">
    <property type="component" value="Unassembled WGS sequence"/>
</dbReference>
<dbReference type="RefSeq" id="WP_267772103.1">
    <property type="nucleotide sequence ID" value="NZ_JAPNKE010000002.1"/>
</dbReference>
<evidence type="ECO:0000313" key="4">
    <source>
        <dbReference type="Proteomes" id="UP001150924"/>
    </source>
</evidence>
<dbReference type="EMBL" id="JAPNKE010000002">
    <property type="protein sequence ID" value="MCY1009438.1"/>
    <property type="molecule type" value="Genomic_DNA"/>
</dbReference>
<feature type="region of interest" description="Disordered" evidence="2">
    <location>
        <begin position="351"/>
        <end position="416"/>
    </location>
</feature>
<dbReference type="CDD" id="cd14740">
    <property type="entry name" value="PAAR_4"/>
    <property type="match status" value="1"/>
</dbReference>
<evidence type="ECO:0000256" key="2">
    <source>
        <dbReference type="SAM" id="MobiDB-lite"/>
    </source>
</evidence>
<name>A0A9X3F0Z3_9BACT</name>
<accession>A0A9X3F0Z3</accession>
<comment type="caution">
    <text evidence="3">The sequence shown here is derived from an EMBL/GenBank/DDBJ whole genome shotgun (WGS) entry which is preliminary data.</text>
</comment>
<dbReference type="AlphaFoldDB" id="A0A9X3F0Z3"/>
<evidence type="ECO:0000256" key="1">
    <source>
        <dbReference type="SAM" id="Coils"/>
    </source>
</evidence>
<feature type="compositionally biased region" description="Basic and acidic residues" evidence="2">
    <location>
        <begin position="239"/>
        <end position="253"/>
    </location>
</feature>
<dbReference type="Pfam" id="PF13665">
    <property type="entry name" value="Tox-PAAR-like"/>
    <property type="match status" value="1"/>
</dbReference>
<reference evidence="3" key="1">
    <citation type="submission" date="2022-11" db="EMBL/GenBank/DDBJ databases">
        <title>Minimal conservation of predation-associated metabolite biosynthetic gene clusters underscores biosynthetic potential of Myxococcota including descriptions for ten novel species: Archangium lansinium sp. nov., Myxococcus landrumus sp. nov., Nannocystis bai.</title>
        <authorList>
            <person name="Ahearne A."/>
            <person name="Stevens C."/>
            <person name="Phillips K."/>
        </authorList>
    </citation>
    <scope>NUCLEOTIDE SEQUENCE</scope>
    <source>
        <strain evidence="3">Na p29</strain>
    </source>
</reference>
<keyword evidence="4" id="KW-1185">Reference proteome</keyword>
<sequence length="416" mass="44307">MTKTFANGRTIVHQRDGLADIAGPPDVCKTPTPAGPVPVPYVNVARSIDLAQGARRTRIAGAPIAHAASFIATSTGDEPGTAGGGVISSRIRGKLRWLSTSLDVRVEGKGVARFSDAVGHNGNTFNTAFTQVGGTGWAYGDDSTEPCPICQQGPERHRVHETADSHRRARQLYDALQQAYGEYQANLTEQNRLATEVDRLKADKQAYENGLDAAPGSSSQADPFADPPEAGPSNPRPTRTKEQKKQLKEHDKGIRAVATEMRALGEANGKAAVHKRTTPHGGYMIGVMVCKSNQIFAAMSGQTLPGFKKVVAELGWTLCDDESTVAEYAAANPAVTPANQQALQDRWDDAQRRNDNGEPHYNPRASAPPPSSSPATSSTSPRRSPRCSSRLSSPTRSTSATAISTSGTPCAWRSTI</sequence>
<gene>
    <name evidence="3" type="ORF">OV079_28520</name>
</gene>
<keyword evidence="1" id="KW-0175">Coiled coil</keyword>
<feature type="region of interest" description="Disordered" evidence="2">
    <location>
        <begin position="210"/>
        <end position="253"/>
    </location>
</feature>
<organism evidence="3 4">
    <name type="scientific">Nannocystis pusilla</name>
    <dbReference type="NCBI Taxonomy" id="889268"/>
    <lineage>
        <taxon>Bacteria</taxon>
        <taxon>Pseudomonadati</taxon>
        <taxon>Myxococcota</taxon>
        <taxon>Polyangia</taxon>
        <taxon>Nannocystales</taxon>
        <taxon>Nannocystaceae</taxon>
        <taxon>Nannocystis</taxon>
    </lineage>
</organism>
<evidence type="ECO:0000313" key="3">
    <source>
        <dbReference type="EMBL" id="MCY1009438.1"/>
    </source>
</evidence>
<feature type="compositionally biased region" description="Low complexity" evidence="2">
    <location>
        <begin position="373"/>
        <end position="406"/>
    </location>
</feature>
<protein>
    <submittedName>
        <fullName evidence="3">DUF4150 domain-containing protein</fullName>
    </submittedName>
</protein>
<feature type="coiled-coil region" evidence="1">
    <location>
        <begin position="166"/>
        <end position="193"/>
    </location>
</feature>
<proteinExistence type="predicted"/>